<evidence type="ECO:0000313" key="2">
    <source>
        <dbReference type="EMBL" id="ART32354.1"/>
    </source>
</evidence>
<protein>
    <submittedName>
        <fullName evidence="2">Uncharacterized protein</fullName>
    </submittedName>
</protein>
<dbReference type="EMBL" id="KY774314">
    <property type="protein sequence ID" value="ART32354.1"/>
    <property type="molecule type" value="Genomic_DNA"/>
</dbReference>
<keyword evidence="2" id="KW-0496">Mitochondrion</keyword>
<accession>A0A1Y0B4P2</accession>
<feature type="compositionally biased region" description="Basic and acidic residues" evidence="1">
    <location>
        <begin position="30"/>
        <end position="39"/>
    </location>
</feature>
<feature type="region of interest" description="Disordered" evidence="1">
    <location>
        <begin position="17"/>
        <end position="40"/>
    </location>
</feature>
<sequence length="57" mass="6329">MKLRSINRRKALENDAVVSVSVTDASTSGDRGRSDDRLKSVLTHPKAIAFDTENRDK</sequence>
<feature type="compositionally biased region" description="Low complexity" evidence="1">
    <location>
        <begin position="17"/>
        <end position="28"/>
    </location>
</feature>
<organism evidence="2">
    <name type="scientific">Utricularia reniformis</name>
    <dbReference type="NCBI Taxonomy" id="192314"/>
    <lineage>
        <taxon>Eukaryota</taxon>
        <taxon>Viridiplantae</taxon>
        <taxon>Streptophyta</taxon>
        <taxon>Embryophyta</taxon>
        <taxon>Tracheophyta</taxon>
        <taxon>Spermatophyta</taxon>
        <taxon>Magnoliopsida</taxon>
        <taxon>eudicotyledons</taxon>
        <taxon>Gunneridae</taxon>
        <taxon>Pentapetalae</taxon>
        <taxon>asterids</taxon>
        <taxon>lamiids</taxon>
        <taxon>Lamiales</taxon>
        <taxon>Lentibulariaceae</taxon>
        <taxon>Utricularia</taxon>
    </lineage>
</organism>
<dbReference type="AlphaFoldDB" id="A0A1Y0B4P2"/>
<geneLocation type="mitochondrion" evidence="2"/>
<name>A0A1Y0B4P2_9LAMI</name>
<evidence type="ECO:0000256" key="1">
    <source>
        <dbReference type="SAM" id="MobiDB-lite"/>
    </source>
</evidence>
<gene>
    <name evidence="2" type="ORF">AEK19_MT2208</name>
</gene>
<reference evidence="2" key="1">
    <citation type="submission" date="2017-03" db="EMBL/GenBank/DDBJ databases">
        <title>The mitochondrial genome of the carnivorous plant Utricularia reniformis (Lentibulariaceae): structure, comparative analysis and evolutionary landmarks.</title>
        <authorList>
            <person name="Silva S.R."/>
            <person name="Alvarenga D.O."/>
            <person name="Michael T.P."/>
            <person name="Miranda V.F.O."/>
            <person name="Varani A.M."/>
        </authorList>
    </citation>
    <scope>NUCLEOTIDE SEQUENCE</scope>
</reference>
<proteinExistence type="predicted"/>